<organism evidence="2 3">
    <name type="scientific">Tautonia plasticadhaerens</name>
    <dbReference type="NCBI Taxonomy" id="2527974"/>
    <lineage>
        <taxon>Bacteria</taxon>
        <taxon>Pseudomonadati</taxon>
        <taxon>Planctomycetota</taxon>
        <taxon>Planctomycetia</taxon>
        <taxon>Isosphaerales</taxon>
        <taxon>Isosphaeraceae</taxon>
        <taxon>Tautonia</taxon>
    </lineage>
</organism>
<feature type="compositionally biased region" description="Pro residues" evidence="1">
    <location>
        <begin position="71"/>
        <end position="82"/>
    </location>
</feature>
<feature type="compositionally biased region" description="Polar residues" evidence="1">
    <location>
        <begin position="290"/>
        <end position="301"/>
    </location>
</feature>
<accession>A0A518H1L8</accession>
<feature type="region of interest" description="Disordered" evidence="1">
    <location>
        <begin position="1"/>
        <end position="379"/>
    </location>
</feature>
<dbReference type="KEGG" id="tpla:ElP_26290"/>
<dbReference type="AlphaFoldDB" id="A0A518H1L8"/>
<name>A0A518H1L8_9BACT</name>
<dbReference type="EMBL" id="CP036426">
    <property type="protein sequence ID" value="QDV34735.1"/>
    <property type="molecule type" value="Genomic_DNA"/>
</dbReference>
<feature type="compositionally biased region" description="Basic residues" evidence="1">
    <location>
        <begin position="184"/>
        <end position="198"/>
    </location>
</feature>
<protein>
    <submittedName>
        <fullName evidence="2">Uncharacterized protein</fullName>
    </submittedName>
</protein>
<keyword evidence="3" id="KW-1185">Reference proteome</keyword>
<evidence type="ECO:0000313" key="3">
    <source>
        <dbReference type="Proteomes" id="UP000317835"/>
    </source>
</evidence>
<feature type="compositionally biased region" description="Basic and acidic residues" evidence="1">
    <location>
        <begin position="243"/>
        <end position="253"/>
    </location>
</feature>
<dbReference type="Proteomes" id="UP000317835">
    <property type="component" value="Chromosome"/>
</dbReference>
<reference evidence="2 3" key="1">
    <citation type="submission" date="2019-02" db="EMBL/GenBank/DDBJ databases">
        <title>Deep-cultivation of Planctomycetes and their phenomic and genomic characterization uncovers novel biology.</title>
        <authorList>
            <person name="Wiegand S."/>
            <person name="Jogler M."/>
            <person name="Boedeker C."/>
            <person name="Pinto D."/>
            <person name="Vollmers J."/>
            <person name="Rivas-Marin E."/>
            <person name="Kohn T."/>
            <person name="Peeters S.H."/>
            <person name="Heuer A."/>
            <person name="Rast P."/>
            <person name="Oberbeckmann S."/>
            <person name="Bunk B."/>
            <person name="Jeske O."/>
            <person name="Meyerdierks A."/>
            <person name="Storesund J.E."/>
            <person name="Kallscheuer N."/>
            <person name="Luecker S."/>
            <person name="Lage O.M."/>
            <person name="Pohl T."/>
            <person name="Merkel B.J."/>
            <person name="Hornburger P."/>
            <person name="Mueller R.-W."/>
            <person name="Bruemmer F."/>
            <person name="Labrenz M."/>
            <person name="Spormann A.M."/>
            <person name="Op den Camp H."/>
            <person name="Overmann J."/>
            <person name="Amann R."/>
            <person name="Jetten M.S.M."/>
            <person name="Mascher T."/>
            <person name="Medema M.H."/>
            <person name="Devos D.P."/>
            <person name="Kaster A.-K."/>
            <person name="Ovreas L."/>
            <person name="Rohde M."/>
            <person name="Galperin M.Y."/>
            <person name="Jogler C."/>
        </authorList>
    </citation>
    <scope>NUCLEOTIDE SEQUENCE [LARGE SCALE GENOMIC DNA]</scope>
    <source>
        <strain evidence="2 3">ElP</strain>
    </source>
</reference>
<feature type="compositionally biased region" description="Pro residues" evidence="1">
    <location>
        <begin position="7"/>
        <end position="20"/>
    </location>
</feature>
<sequence>MGKDGDSPPPRVPRGPVAPRPPRDHSPAGRRVRPPTGVPPRPGPHPDHSTQSPSHTWISQRARHGSLSGPVPKPGPSGPLPPFRMTAETGFHDDYVGRTSRPAAVSPPFGPPPTRGRPGSAPWQAESPPFRSSLPGDRPSGVPSLALGRSGRLAASVRGQPEVPSPSPNRGSGCRPARGSNRPRMIRHPVRRRPRPRSRRNEANRPRAGSRSEPNPIDATPNPAREIPRLPPAHRGAPTHLGRLRDRPSKDLAPRPGMAGCPPDHRRRSPSTPIPGPPSRSRRNEANRPGSGSRSEPNSIGATLFPKREIPRRTGAHRGAPRRTGSPPPPARAGSGRAEGKAGIPSRPVPPRAARGPTAAVEVSGPLHRTARPGGPPGS</sequence>
<gene>
    <name evidence="2" type="ORF">ElP_26290</name>
</gene>
<proteinExistence type="predicted"/>
<evidence type="ECO:0000313" key="2">
    <source>
        <dbReference type="EMBL" id="QDV34735.1"/>
    </source>
</evidence>
<feature type="compositionally biased region" description="Polar residues" evidence="1">
    <location>
        <begin position="49"/>
        <end position="59"/>
    </location>
</feature>
<evidence type="ECO:0000256" key="1">
    <source>
        <dbReference type="SAM" id="MobiDB-lite"/>
    </source>
</evidence>